<gene>
    <name evidence="1" type="ORF">EVAR_6817_1</name>
</gene>
<organism evidence="1 2">
    <name type="scientific">Eumeta variegata</name>
    <name type="common">Bagworm moth</name>
    <name type="synonym">Eumeta japonica</name>
    <dbReference type="NCBI Taxonomy" id="151549"/>
    <lineage>
        <taxon>Eukaryota</taxon>
        <taxon>Metazoa</taxon>
        <taxon>Ecdysozoa</taxon>
        <taxon>Arthropoda</taxon>
        <taxon>Hexapoda</taxon>
        <taxon>Insecta</taxon>
        <taxon>Pterygota</taxon>
        <taxon>Neoptera</taxon>
        <taxon>Endopterygota</taxon>
        <taxon>Lepidoptera</taxon>
        <taxon>Glossata</taxon>
        <taxon>Ditrysia</taxon>
        <taxon>Tineoidea</taxon>
        <taxon>Psychidae</taxon>
        <taxon>Oiketicinae</taxon>
        <taxon>Eumeta</taxon>
    </lineage>
</organism>
<protein>
    <submittedName>
        <fullName evidence="1">Uncharacterized protein</fullName>
    </submittedName>
</protein>
<proteinExistence type="predicted"/>
<evidence type="ECO:0000313" key="2">
    <source>
        <dbReference type="Proteomes" id="UP000299102"/>
    </source>
</evidence>
<sequence>MDSGVSFNVRRAHYPFVRGPFVRPFTRSFSYLVSKQRPPIVYFLGRVGRRAARFLLPAEEVEYSFGSRSWDFEAFTLAEFYFDTAYDRCRHCDDSARGRWRENILRGSATESPRLRTLERGREKTNHDLLSGQLTAMSTFSSDCAVTLR</sequence>
<dbReference type="EMBL" id="BGZK01000133">
    <property type="protein sequence ID" value="GBP21845.1"/>
    <property type="molecule type" value="Genomic_DNA"/>
</dbReference>
<dbReference type="AlphaFoldDB" id="A0A4C1U667"/>
<reference evidence="1 2" key="1">
    <citation type="journal article" date="2019" name="Commun. Biol.">
        <title>The bagworm genome reveals a unique fibroin gene that provides high tensile strength.</title>
        <authorList>
            <person name="Kono N."/>
            <person name="Nakamura H."/>
            <person name="Ohtoshi R."/>
            <person name="Tomita M."/>
            <person name="Numata K."/>
            <person name="Arakawa K."/>
        </authorList>
    </citation>
    <scope>NUCLEOTIDE SEQUENCE [LARGE SCALE GENOMIC DNA]</scope>
</reference>
<accession>A0A4C1U667</accession>
<keyword evidence="2" id="KW-1185">Reference proteome</keyword>
<comment type="caution">
    <text evidence="1">The sequence shown here is derived from an EMBL/GenBank/DDBJ whole genome shotgun (WGS) entry which is preliminary data.</text>
</comment>
<name>A0A4C1U667_EUMVA</name>
<evidence type="ECO:0000313" key="1">
    <source>
        <dbReference type="EMBL" id="GBP21845.1"/>
    </source>
</evidence>
<dbReference type="Proteomes" id="UP000299102">
    <property type="component" value="Unassembled WGS sequence"/>
</dbReference>